<protein>
    <submittedName>
        <fullName evidence="2">Uncharacterized protein</fullName>
    </submittedName>
</protein>
<feature type="transmembrane region" description="Helical" evidence="1">
    <location>
        <begin position="7"/>
        <end position="26"/>
    </location>
</feature>
<proteinExistence type="predicted"/>
<reference evidence="2 3" key="1">
    <citation type="submission" date="2018-02" db="EMBL/GenBank/DDBJ databases">
        <title>Genome sequences of Apibacter spp., gut symbionts of Asian honey bees.</title>
        <authorList>
            <person name="Kwong W.K."/>
            <person name="Steele M.I."/>
            <person name="Moran N.A."/>
        </authorList>
    </citation>
    <scope>NUCLEOTIDE SEQUENCE [LARGE SCALE GENOMIC DNA]</scope>
    <source>
        <strain evidence="3">wkB301</strain>
    </source>
</reference>
<dbReference type="AlphaFoldDB" id="A0A2S8A704"/>
<accession>A0A2S8A704</accession>
<keyword evidence="1" id="KW-0472">Membrane</keyword>
<organism evidence="2 3">
    <name type="scientific">Apibacter adventoris</name>
    <dbReference type="NCBI Taxonomy" id="1679466"/>
    <lineage>
        <taxon>Bacteria</taxon>
        <taxon>Pseudomonadati</taxon>
        <taxon>Bacteroidota</taxon>
        <taxon>Flavobacteriia</taxon>
        <taxon>Flavobacteriales</taxon>
        <taxon>Weeksellaceae</taxon>
        <taxon>Apibacter</taxon>
    </lineage>
</organism>
<dbReference type="RefSeq" id="WP_105247528.1">
    <property type="nucleotide sequence ID" value="NZ_PSZM01000046.1"/>
</dbReference>
<comment type="caution">
    <text evidence="2">The sequence shown here is derived from an EMBL/GenBank/DDBJ whole genome shotgun (WGS) entry which is preliminary data.</text>
</comment>
<keyword evidence="1" id="KW-1133">Transmembrane helix</keyword>
<name>A0A2S8A704_9FLAO</name>
<evidence type="ECO:0000256" key="1">
    <source>
        <dbReference type="SAM" id="Phobius"/>
    </source>
</evidence>
<gene>
    <name evidence="2" type="ORF">C4S77_10595</name>
</gene>
<dbReference type="EMBL" id="PSZM01000046">
    <property type="protein sequence ID" value="PQL90339.1"/>
    <property type="molecule type" value="Genomic_DNA"/>
</dbReference>
<dbReference type="OrthoDB" id="1272486at2"/>
<evidence type="ECO:0000313" key="2">
    <source>
        <dbReference type="EMBL" id="PQL90339.1"/>
    </source>
</evidence>
<evidence type="ECO:0000313" key="3">
    <source>
        <dbReference type="Proteomes" id="UP000238042"/>
    </source>
</evidence>
<keyword evidence="3" id="KW-1185">Reference proteome</keyword>
<keyword evidence="1" id="KW-0812">Transmembrane</keyword>
<dbReference type="Proteomes" id="UP000238042">
    <property type="component" value="Unassembled WGS sequence"/>
</dbReference>
<sequence>MSNKKSLIGLLIALLICAFSVLWYKFFLENKDEFLLDNPTSEKITVVLNGKNYILGSGQTLSVSIKKGKNTISSIAENGTILLQDTTINIQNFTRGLINPARANYYTFRRYYGHIKNLDSLYKAHKTYIGGKLYVGEIKKYNTVLIQDFYLNINQKYPKIINKTDSIGSRVKLFRENQFLDFYQKSFE</sequence>